<evidence type="ECO:0000256" key="4">
    <source>
        <dbReference type="ARBA" id="ARBA00022989"/>
    </source>
</evidence>
<keyword evidence="2 6" id="KW-0812">Transmembrane</keyword>
<evidence type="ECO:0000256" key="6">
    <source>
        <dbReference type="SAM" id="Phobius"/>
    </source>
</evidence>
<dbReference type="Pfam" id="PF16165">
    <property type="entry name" value="Ferlin_C"/>
    <property type="match status" value="1"/>
</dbReference>
<dbReference type="Gene3D" id="2.60.40.150">
    <property type="entry name" value="C2 domain"/>
    <property type="match status" value="2"/>
</dbReference>
<reference evidence="8" key="1">
    <citation type="submission" date="2014-12" db="EMBL/GenBank/DDBJ databases">
        <title>Insight into the proteome of Arion vulgaris.</title>
        <authorList>
            <person name="Aradska J."/>
            <person name="Bulat T."/>
            <person name="Smidak R."/>
            <person name="Sarate P."/>
            <person name="Gangsoo J."/>
            <person name="Sialana F."/>
            <person name="Bilban M."/>
            <person name="Lubec G."/>
        </authorList>
    </citation>
    <scope>NUCLEOTIDE SEQUENCE</scope>
    <source>
        <tissue evidence="8">Skin</tissue>
    </source>
</reference>
<dbReference type="SMART" id="SM00239">
    <property type="entry name" value="C2"/>
    <property type="match status" value="2"/>
</dbReference>
<feature type="domain" description="C2" evidence="7">
    <location>
        <begin position="31"/>
        <end position="149"/>
    </location>
</feature>
<evidence type="ECO:0000259" key="7">
    <source>
        <dbReference type="PROSITE" id="PS50004"/>
    </source>
</evidence>
<evidence type="ECO:0000256" key="5">
    <source>
        <dbReference type="ARBA" id="ARBA00023136"/>
    </source>
</evidence>
<dbReference type="EMBL" id="HACG01029424">
    <property type="protein sequence ID" value="CEK76289.1"/>
    <property type="molecule type" value="Transcribed_RNA"/>
</dbReference>
<gene>
    <name evidence="8" type="primary">ORF99341</name>
</gene>
<dbReference type="CDD" id="cd04037">
    <property type="entry name" value="C2E_Ferlin"/>
    <property type="match status" value="1"/>
</dbReference>
<dbReference type="InterPro" id="IPR032362">
    <property type="entry name" value="Ferlin_C"/>
</dbReference>
<keyword evidence="4 6" id="KW-1133">Transmembrane helix</keyword>
<feature type="transmembrane region" description="Helical" evidence="6">
    <location>
        <begin position="516"/>
        <end position="537"/>
    </location>
</feature>
<evidence type="ECO:0000256" key="3">
    <source>
        <dbReference type="ARBA" id="ARBA00022737"/>
    </source>
</evidence>
<evidence type="ECO:0000313" key="8">
    <source>
        <dbReference type="EMBL" id="CEK76289.1"/>
    </source>
</evidence>
<comment type="subcellular location">
    <subcellularLocation>
        <location evidence="1">Membrane</location>
        <topology evidence="1">Single-pass membrane protein</topology>
    </subcellularLocation>
</comment>
<proteinExistence type="predicted"/>
<organism evidence="8">
    <name type="scientific">Arion vulgaris</name>
    <dbReference type="NCBI Taxonomy" id="1028688"/>
    <lineage>
        <taxon>Eukaryota</taxon>
        <taxon>Metazoa</taxon>
        <taxon>Spiralia</taxon>
        <taxon>Lophotrochozoa</taxon>
        <taxon>Mollusca</taxon>
        <taxon>Gastropoda</taxon>
        <taxon>Heterobranchia</taxon>
        <taxon>Euthyneura</taxon>
        <taxon>Panpulmonata</taxon>
        <taxon>Eupulmonata</taxon>
        <taxon>Stylommatophora</taxon>
        <taxon>Helicina</taxon>
        <taxon>Arionoidea</taxon>
        <taxon>Arionidae</taxon>
        <taxon>Arion</taxon>
    </lineage>
</organism>
<dbReference type="InterPro" id="IPR037724">
    <property type="entry name" value="C2E_Ferlin"/>
</dbReference>
<protein>
    <recommendedName>
        <fullName evidence="7">C2 domain-containing protein</fullName>
    </recommendedName>
</protein>
<dbReference type="InterPro" id="IPR037721">
    <property type="entry name" value="Ferlin"/>
</dbReference>
<dbReference type="Pfam" id="PF00168">
    <property type="entry name" value="C2"/>
    <property type="match status" value="2"/>
</dbReference>
<feature type="domain" description="C2" evidence="7">
    <location>
        <begin position="266"/>
        <end position="413"/>
    </location>
</feature>
<dbReference type="GO" id="GO:0061025">
    <property type="term" value="P:membrane fusion"/>
    <property type="evidence" value="ECO:0007669"/>
    <property type="project" value="TreeGrafter"/>
</dbReference>
<dbReference type="InterPro" id="IPR000008">
    <property type="entry name" value="C2_dom"/>
</dbReference>
<dbReference type="Pfam" id="PF22901">
    <property type="entry name" value="dsrm_Ferlin"/>
    <property type="match status" value="1"/>
</dbReference>
<dbReference type="PANTHER" id="PTHR12546">
    <property type="entry name" value="FER-1-LIKE"/>
    <property type="match status" value="1"/>
</dbReference>
<keyword evidence="3" id="KW-0677">Repeat</keyword>
<keyword evidence="5 6" id="KW-0472">Membrane</keyword>
<evidence type="ECO:0000256" key="2">
    <source>
        <dbReference type="ARBA" id="ARBA00022692"/>
    </source>
</evidence>
<dbReference type="CDD" id="cd08374">
    <property type="entry name" value="C2F_Ferlin"/>
    <property type="match status" value="1"/>
</dbReference>
<evidence type="ECO:0000256" key="1">
    <source>
        <dbReference type="ARBA" id="ARBA00004167"/>
    </source>
</evidence>
<dbReference type="InterPro" id="IPR035892">
    <property type="entry name" value="C2_domain_sf"/>
</dbReference>
<dbReference type="InterPro" id="IPR055072">
    <property type="entry name" value="Ferlin_DSRM"/>
</dbReference>
<dbReference type="PROSITE" id="PS50004">
    <property type="entry name" value="C2"/>
    <property type="match status" value="2"/>
</dbReference>
<sequence length="549" mass="63524">MFSRHSNLIMIFVNLQSSFCKYPLPADPDLPLPPRIFQNLPKGDPEECIVRVYVIRAYDLQPCDPNGLADPYLEIELGKQLLSTKDDYIPNTLHPTFGSLFELKALLPIYKDLIIRVKDYDLLTLDDTVGETTIDLENRYLTRFRATCGLPKTYCVSGVNTWRDSQKPTDILIEYCKTNRHQPPVFVSKTEVTIGNKYYKLSDFESNVPESKLWGQENERLALHILNLTPFVKEHVESRALFNALQPGLEQGRVQMWVDIFPKSLGPPGPPFDITAREPVKFVLSCVIWNTYDVILDDVSFTGQKMSDIYVQGWMEGIDDKLKTDVHYRSLNGEGNFNWRFVYPFDYLMAEQKMVVKKKEHLWSLDKTEFKKPPKLILQIWDNDKFFSDDFLGQLELDLNSMPLPVKRSRSCNLNMLPEVGHHVKLSSLFEMKHAKGFWPCHNDSSGVPKLTGKLEMELQLMPAVDFDKRPSGVGRDEPNVAPKLDAPKRPDTSFLWFMSPWKSLKFVIWLNYKAVIIRGLFFILLVLLILIFVYSFPGNFSFWLMNRL</sequence>
<dbReference type="PANTHER" id="PTHR12546:SF33">
    <property type="entry name" value="SPERM VESICLE FUSION PROTEIN FER-1"/>
    <property type="match status" value="1"/>
</dbReference>
<dbReference type="InterPro" id="IPR037725">
    <property type="entry name" value="C2F_Ferlin"/>
</dbReference>
<dbReference type="SUPFAM" id="SSF49562">
    <property type="entry name" value="C2 domain (Calcium/lipid-binding domain, CaLB)"/>
    <property type="match status" value="2"/>
</dbReference>
<dbReference type="GO" id="GO:0016020">
    <property type="term" value="C:membrane"/>
    <property type="evidence" value="ECO:0007669"/>
    <property type="project" value="UniProtKB-SubCell"/>
</dbReference>
<dbReference type="AlphaFoldDB" id="A0A0B7A5P3"/>
<name>A0A0B7A5P3_9EUPU</name>
<dbReference type="GO" id="GO:0007009">
    <property type="term" value="P:plasma membrane organization"/>
    <property type="evidence" value="ECO:0007669"/>
    <property type="project" value="TreeGrafter"/>
</dbReference>
<accession>A0A0B7A5P3</accession>